<comment type="caution">
    <text evidence="6">The sequence shown here is derived from an EMBL/GenBank/DDBJ whole genome shotgun (WGS) entry which is preliminary data.</text>
</comment>
<accession>A0ABQ6BVK7</accession>
<dbReference type="InterPro" id="IPR036390">
    <property type="entry name" value="WH_DNA-bd_sf"/>
</dbReference>
<evidence type="ECO:0000256" key="1">
    <source>
        <dbReference type="ARBA" id="ARBA00009437"/>
    </source>
</evidence>
<dbReference type="PROSITE" id="PS50931">
    <property type="entry name" value="HTH_LYSR"/>
    <property type="match status" value="1"/>
</dbReference>
<dbReference type="EMBL" id="BSOZ01000065">
    <property type="protein sequence ID" value="GLS05796.1"/>
    <property type="molecule type" value="Genomic_DNA"/>
</dbReference>
<evidence type="ECO:0000256" key="2">
    <source>
        <dbReference type="ARBA" id="ARBA00023015"/>
    </source>
</evidence>
<gene>
    <name evidence="6" type="ORF">GCM10007860_29530</name>
</gene>
<dbReference type="Pfam" id="PF00126">
    <property type="entry name" value="HTH_1"/>
    <property type="match status" value="1"/>
</dbReference>
<name>A0ABQ6BVK7_9NEIS</name>
<dbReference type="SUPFAM" id="SSF46785">
    <property type="entry name" value="Winged helix' DNA-binding domain"/>
    <property type="match status" value="1"/>
</dbReference>
<dbReference type="Pfam" id="PF03466">
    <property type="entry name" value="LysR_substrate"/>
    <property type="match status" value="1"/>
</dbReference>
<keyword evidence="3" id="KW-0238">DNA-binding</keyword>
<dbReference type="RefSeq" id="WP_018749486.1">
    <property type="nucleotide sequence ID" value="NZ_BAABUF010000004.1"/>
</dbReference>
<organism evidence="6 7">
    <name type="scientific">Chitiniphilus shinanonensis</name>
    <dbReference type="NCBI Taxonomy" id="553088"/>
    <lineage>
        <taxon>Bacteria</taxon>
        <taxon>Pseudomonadati</taxon>
        <taxon>Pseudomonadota</taxon>
        <taxon>Betaproteobacteria</taxon>
        <taxon>Neisseriales</taxon>
        <taxon>Chitinibacteraceae</taxon>
        <taxon>Chitiniphilus</taxon>
    </lineage>
</organism>
<comment type="similarity">
    <text evidence="1">Belongs to the LysR transcriptional regulatory family.</text>
</comment>
<sequence>MEIYQLRTFVAVAQQGHLTQAAELLHLSQPAVTAQIKALEEELGSSLFERYPGGVQLTEAGKILLPEAENILALSRGMLQRARGLVGEPKGKVRIGTIGVPSRLRLGPWLALLRSRHPLISVQTQHAISGVVLNEVRKKGLDGGFYLGRNPYQNVNNMVLSEFGFCIAMPPEWAAQAQDGDWRTLGQMPWLGLSQFTSLATITQELWREKNISPRRVGEFDEEATLVELVRAGLGMAILAERTARRFTADGSIALWRGGEVAISAPLQFIYSADREEDPMLMLLRDGLREVWAVDDSDGRG</sequence>
<dbReference type="Gene3D" id="1.10.10.10">
    <property type="entry name" value="Winged helix-like DNA-binding domain superfamily/Winged helix DNA-binding domain"/>
    <property type="match status" value="1"/>
</dbReference>
<evidence type="ECO:0000259" key="5">
    <source>
        <dbReference type="PROSITE" id="PS50931"/>
    </source>
</evidence>
<dbReference type="InterPro" id="IPR005119">
    <property type="entry name" value="LysR_subst-bd"/>
</dbReference>
<keyword evidence="2" id="KW-0805">Transcription regulation</keyword>
<evidence type="ECO:0000313" key="6">
    <source>
        <dbReference type="EMBL" id="GLS05796.1"/>
    </source>
</evidence>
<dbReference type="CDD" id="cd05466">
    <property type="entry name" value="PBP2_LTTR_substrate"/>
    <property type="match status" value="1"/>
</dbReference>
<proteinExistence type="inferred from homology"/>
<evidence type="ECO:0000256" key="3">
    <source>
        <dbReference type="ARBA" id="ARBA00023125"/>
    </source>
</evidence>
<dbReference type="PANTHER" id="PTHR30126:SF40">
    <property type="entry name" value="HTH-TYPE TRANSCRIPTIONAL REGULATOR GLTR"/>
    <property type="match status" value="1"/>
</dbReference>
<reference evidence="7" key="1">
    <citation type="journal article" date="2019" name="Int. J. Syst. Evol. Microbiol.">
        <title>The Global Catalogue of Microorganisms (GCM) 10K type strain sequencing project: providing services to taxonomists for standard genome sequencing and annotation.</title>
        <authorList>
            <consortium name="The Broad Institute Genomics Platform"/>
            <consortium name="The Broad Institute Genome Sequencing Center for Infectious Disease"/>
            <person name="Wu L."/>
            <person name="Ma J."/>
        </authorList>
    </citation>
    <scope>NUCLEOTIDE SEQUENCE [LARGE SCALE GENOMIC DNA]</scope>
    <source>
        <strain evidence="7">NBRC 104970</strain>
    </source>
</reference>
<dbReference type="Gene3D" id="3.40.190.10">
    <property type="entry name" value="Periplasmic binding protein-like II"/>
    <property type="match status" value="2"/>
</dbReference>
<dbReference type="PANTHER" id="PTHR30126">
    <property type="entry name" value="HTH-TYPE TRANSCRIPTIONAL REGULATOR"/>
    <property type="match status" value="1"/>
</dbReference>
<keyword evidence="7" id="KW-1185">Reference proteome</keyword>
<dbReference type="PRINTS" id="PR00039">
    <property type="entry name" value="HTHLYSR"/>
</dbReference>
<evidence type="ECO:0000256" key="4">
    <source>
        <dbReference type="ARBA" id="ARBA00023163"/>
    </source>
</evidence>
<evidence type="ECO:0000313" key="7">
    <source>
        <dbReference type="Proteomes" id="UP001156836"/>
    </source>
</evidence>
<keyword evidence="4" id="KW-0804">Transcription</keyword>
<dbReference type="Proteomes" id="UP001156836">
    <property type="component" value="Unassembled WGS sequence"/>
</dbReference>
<dbReference type="InterPro" id="IPR036388">
    <property type="entry name" value="WH-like_DNA-bd_sf"/>
</dbReference>
<feature type="domain" description="HTH lysR-type" evidence="5">
    <location>
        <begin position="1"/>
        <end position="58"/>
    </location>
</feature>
<dbReference type="SUPFAM" id="SSF53850">
    <property type="entry name" value="Periplasmic binding protein-like II"/>
    <property type="match status" value="1"/>
</dbReference>
<dbReference type="InterPro" id="IPR000847">
    <property type="entry name" value="LysR_HTH_N"/>
</dbReference>
<protein>
    <submittedName>
        <fullName evidence="6">LysR family transcriptional regulator</fullName>
    </submittedName>
</protein>